<evidence type="ECO:0000256" key="1">
    <source>
        <dbReference type="ARBA" id="ARBA00004370"/>
    </source>
</evidence>
<evidence type="ECO:0000256" key="2">
    <source>
        <dbReference type="ARBA" id="ARBA00022692"/>
    </source>
</evidence>
<dbReference type="Proteomes" id="UP000298652">
    <property type="component" value="Chromosome 8"/>
</dbReference>
<feature type="transmembrane region" description="Helical" evidence="6">
    <location>
        <begin position="284"/>
        <end position="303"/>
    </location>
</feature>
<dbReference type="InterPro" id="IPR053009">
    <property type="entry name" value="Xanthocillin_Biosynth-Assoc"/>
</dbReference>
<evidence type="ECO:0000256" key="4">
    <source>
        <dbReference type="ARBA" id="ARBA00023136"/>
    </source>
</evidence>
<evidence type="ECO:0000259" key="7">
    <source>
        <dbReference type="Pfam" id="PF13664"/>
    </source>
</evidence>
<feature type="transmembrane region" description="Helical" evidence="6">
    <location>
        <begin position="179"/>
        <end position="201"/>
    </location>
</feature>
<gene>
    <name evidence="8" type="ORF">SEVIR_8G239600v2</name>
</gene>
<feature type="transmembrane region" description="Helical" evidence="6">
    <location>
        <begin position="139"/>
        <end position="167"/>
    </location>
</feature>
<dbReference type="OMA" id="NICCIGC"/>
<dbReference type="Gramene" id="TKW02380">
    <property type="protein sequence ID" value="TKW02380"/>
    <property type="gene ID" value="SEVIR_8G239600v2"/>
</dbReference>
<dbReference type="PANTHER" id="PTHR23241:SF103">
    <property type="entry name" value="OS11G0673100 PROTEIN"/>
    <property type="match status" value="1"/>
</dbReference>
<feature type="region of interest" description="Disordered" evidence="5">
    <location>
        <begin position="64"/>
        <end position="86"/>
    </location>
</feature>
<feature type="compositionally biased region" description="Low complexity" evidence="5">
    <location>
        <begin position="69"/>
        <end position="86"/>
    </location>
</feature>
<dbReference type="GO" id="GO:0016020">
    <property type="term" value="C:membrane"/>
    <property type="evidence" value="ECO:0007669"/>
    <property type="project" value="UniProtKB-SubCell"/>
</dbReference>
<reference evidence="8" key="1">
    <citation type="submission" date="2019-03" db="EMBL/GenBank/DDBJ databases">
        <title>WGS assembly of Setaria viridis.</title>
        <authorList>
            <person name="Huang P."/>
            <person name="Jenkins J."/>
            <person name="Grimwood J."/>
            <person name="Barry K."/>
            <person name="Healey A."/>
            <person name="Mamidi S."/>
            <person name="Sreedasyam A."/>
            <person name="Shu S."/>
            <person name="Feldman M."/>
            <person name="Wu J."/>
            <person name="Yu Y."/>
            <person name="Chen C."/>
            <person name="Johnson J."/>
            <person name="Rokhsar D."/>
            <person name="Baxter I."/>
            <person name="Schmutz J."/>
            <person name="Brutnell T."/>
            <person name="Kellogg E."/>
        </authorList>
    </citation>
    <scope>NUCLEOTIDE SEQUENCE [LARGE SCALE GENOMIC DNA]</scope>
</reference>
<protein>
    <recommendedName>
        <fullName evidence="7">TMEM205-like domain-containing protein</fullName>
    </recommendedName>
</protein>
<feature type="transmembrane region" description="Helical" evidence="6">
    <location>
        <begin position="213"/>
        <end position="237"/>
    </location>
</feature>
<feature type="domain" description="TMEM205-like" evidence="7">
    <location>
        <begin position="143"/>
        <end position="245"/>
    </location>
</feature>
<dbReference type="EMBL" id="CM016559">
    <property type="protein sequence ID" value="TKW02380.1"/>
    <property type="molecule type" value="Genomic_DNA"/>
</dbReference>
<keyword evidence="9" id="KW-1185">Reference proteome</keyword>
<evidence type="ECO:0000256" key="5">
    <source>
        <dbReference type="SAM" id="MobiDB-lite"/>
    </source>
</evidence>
<keyword evidence="3 6" id="KW-1133">Transmembrane helix</keyword>
<keyword evidence="2 6" id="KW-0812">Transmembrane</keyword>
<sequence length="309" mass="33683">MCVREKIISYIFFERGTSIIFSRRFLGRRRRSRPAVHHLNFSPSLRFRLQSSSCRLPFHSVPRAQLHESSPPSSSTSPLSTTPSAAAASPEASSKAAMGWAARFLTAVSFLAAGVLFAPDALRLSGSSDGGGTAAAARLVHLLAFATAWGAGLWVTFIGGIVMFKYLPRHQFGSLQGKMFPAYFMLISACSVISVAAFAYLHPWKTASTIERYQLGFLLSALGCNLSNLLVFTPMTVEMMMKRHKMEKDLGIGSEVGYSKNVETAKRSPALAAMNRKFGMIHGLSSLANILSFGSLAMHSWYLSSKLDL</sequence>
<keyword evidence="4 6" id="KW-0472">Membrane</keyword>
<dbReference type="AlphaFoldDB" id="A0A4U6TJ05"/>
<evidence type="ECO:0000313" key="9">
    <source>
        <dbReference type="Proteomes" id="UP000298652"/>
    </source>
</evidence>
<dbReference type="PANTHER" id="PTHR23241">
    <property type="entry name" value="LATE EMBRYOGENESIS ABUNDANT PLANTS LEA-RELATED"/>
    <property type="match status" value="1"/>
</dbReference>
<evidence type="ECO:0000256" key="3">
    <source>
        <dbReference type="ARBA" id="ARBA00022989"/>
    </source>
</evidence>
<comment type="subcellular location">
    <subcellularLocation>
        <location evidence="1">Membrane</location>
    </subcellularLocation>
</comment>
<proteinExistence type="predicted"/>
<dbReference type="Pfam" id="PF13664">
    <property type="entry name" value="DUF4149"/>
    <property type="match status" value="1"/>
</dbReference>
<evidence type="ECO:0000256" key="6">
    <source>
        <dbReference type="SAM" id="Phobius"/>
    </source>
</evidence>
<dbReference type="InterPro" id="IPR025423">
    <property type="entry name" value="TMEM205-like"/>
</dbReference>
<accession>A0A4U6TJ05</accession>
<name>A0A4U6TJ05_SETVI</name>
<evidence type="ECO:0000313" key="8">
    <source>
        <dbReference type="EMBL" id="TKW02380.1"/>
    </source>
</evidence>
<organism evidence="8 9">
    <name type="scientific">Setaria viridis</name>
    <name type="common">Green bristlegrass</name>
    <name type="synonym">Setaria italica subsp. viridis</name>
    <dbReference type="NCBI Taxonomy" id="4556"/>
    <lineage>
        <taxon>Eukaryota</taxon>
        <taxon>Viridiplantae</taxon>
        <taxon>Streptophyta</taxon>
        <taxon>Embryophyta</taxon>
        <taxon>Tracheophyta</taxon>
        <taxon>Spermatophyta</taxon>
        <taxon>Magnoliopsida</taxon>
        <taxon>Liliopsida</taxon>
        <taxon>Poales</taxon>
        <taxon>Poaceae</taxon>
        <taxon>PACMAD clade</taxon>
        <taxon>Panicoideae</taxon>
        <taxon>Panicodae</taxon>
        <taxon>Paniceae</taxon>
        <taxon>Cenchrinae</taxon>
        <taxon>Setaria</taxon>
    </lineage>
</organism>